<dbReference type="EMBL" id="FCOK02000063">
    <property type="protein sequence ID" value="SAL60845.1"/>
    <property type="molecule type" value="Genomic_DNA"/>
</dbReference>
<accession>A0A158IWK1</accession>
<protein>
    <submittedName>
        <fullName evidence="1">Uncharacterized protein</fullName>
    </submittedName>
</protein>
<reference evidence="1 2" key="1">
    <citation type="submission" date="2016-01" db="EMBL/GenBank/DDBJ databases">
        <authorList>
            <person name="Oliw E.H."/>
        </authorList>
    </citation>
    <scope>NUCLEOTIDE SEQUENCE [LARGE SCALE GENOMIC DNA]</scope>
    <source>
        <strain evidence="1">LMG 27134</strain>
    </source>
</reference>
<organism evidence="1 2">
    <name type="scientific">Caballeronia udeis</name>
    <dbReference type="NCBI Taxonomy" id="1232866"/>
    <lineage>
        <taxon>Bacteria</taxon>
        <taxon>Pseudomonadati</taxon>
        <taxon>Pseudomonadota</taxon>
        <taxon>Betaproteobacteria</taxon>
        <taxon>Burkholderiales</taxon>
        <taxon>Burkholderiaceae</taxon>
        <taxon>Caballeronia</taxon>
    </lineage>
</organism>
<proteinExistence type="predicted"/>
<dbReference type="AlphaFoldDB" id="A0A158IWK1"/>
<evidence type="ECO:0000313" key="2">
    <source>
        <dbReference type="Proteomes" id="UP000054683"/>
    </source>
</evidence>
<sequence length="124" mass="13670">MVSRLTTQQIVKFANDRKRGVDGKPGAGGYTIEMDVSKLGTVMRHMASLLDLVLPDAIAVARPTLHHLLIEEKKPRKPLVAAVIFRATSEQKIQMAADRLDDDVQELARLVDAQLPPLVLEPLP</sequence>
<evidence type="ECO:0000313" key="1">
    <source>
        <dbReference type="EMBL" id="SAL60845.1"/>
    </source>
</evidence>
<dbReference type="Proteomes" id="UP000054683">
    <property type="component" value="Unassembled WGS sequence"/>
</dbReference>
<name>A0A158IWK1_9BURK</name>
<gene>
    <name evidence="1" type="ORF">AWB69_06760</name>
</gene>